<reference evidence="2" key="1">
    <citation type="submission" date="2020-12" db="EMBL/GenBank/DDBJ databases">
        <title>Metabolic potential, ecology and presence of endohyphal bacteria is reflected in genomic diversity of Mucoromycotina.</title>
        <authorList>
            <person name="Muszewska A."/>
            <person name="Okrasinska A."/>
            <person name="Steczkiewicz K."/>
            <person name="Drgas O."/>
            <person name="Orlowska M."/>
            <person name="Perlinska-Lenart U."/>
            <person name="Aleksandrzak-Piekarczyk T."/>
            <person name="Szatraj K."/>
            <person name="Zielenkiewicz U."/>
            <person name="Pilsyk S."/>
            <person name="Malc E."/>
            <person name="Mieczkowski P."/>
            <person name="Kruszewska J.S."/>
            <person name="Biernat P."/>
            <person name="Pawlowska J."/>
        </authorList>
    </citation>
    <scope>NUCLEOTIDE SEQUENCE</scope>
    <source>
        <strain evidence="2">WA0000017839</strain>
    </source>
</reference>
<feature type="region of interest" description="Disordered" evidence="1">
    <location>
        <begin position="87"/>
        <end position="106"/>
    </location>
</feature>
<gene>
    <name evidence="2" type="ORF">INT47_003902</name>
</gene>
<evidence type="ECO:0000256" key="1">
    <source>
        <dbReference type="SAM" id="MobiDB-lite"/>
    </source>
</evidence>
<sequence>MTEAELVFKNATAILHVWQKFAAGFFVREKACCLVLDLLTEAPNLNAVEEIKHTPFNVVHEKNKDPNTPMVIARSIIRKNPHKWQQYKPLDEKDEDSSLTSMEISN</sequence>
<keyword evidence="3" id="KW-1185">Reference proteome</keyword>
<proteinExistence type="predicted"/>
<accession>A0A8H7R1Y9</accession>
<evidence type="ECO:0000313" key="3">
    <source>
        <dbReference type="Proteomes" id="UP000603453"/>
    </source>
</evidence>
<protein>
    <submittedName>
        <fullName evidence="2">Uncharacterized protein</fullName>
    </submittedName>
</protein>
<evidence type="ECO:0000313" key="2">
    <source>
        <dbReference type="EMBL" id="KAG2201676.1"/>
    </source>
</evidence>
<name>A0A8H7R1Y9_9FUNG</name>
<organism evidence="2 3">
    <name type="scientific">Mucor saturninus</name>
    <dbReference type="NCBI Taxonomy" id="64648"/>
    <lineage>
        <taxon>Eukaryota</taxon>
        <taxon>Fungi</taxon>
        <taxon>Fungi incertae sedis</taxon>
        <taxon>Mucoromycota</taxon>
        <taxon>Mucoromycotina</taxon>
        <taxon>Mucoromycetes</taxon>
        <taxon>Mucorales</taxon>
        <taxon>Mucorineae</taxon>
        <taxon>Mucoraceae</taxon>
        <taxon>Mucor</taxon>
    </lineage>
</organism>
<dbReference type="EMBL" id="JAEPRD010000069">
    <property type="protein sequence ID" value="KAG2201676.1"/>
    <property type="molecule type" value="Genomic_DNA"/>
</dbReference>
<comment type="caution">
    <text evidence="2">The sequence shown here is derived from an EMBL/GenBank/DDBJ whole genome shotgun (WGS) entry which is preliminary data.</text>
</comment>
<dbReference type="AlphaFoldDB" id="A0A8H7R1Y9"/>
<dbReference type="Proteomes" id="UP000603453">
    <property type="component" value="Unassembled WGS sequence"/>
</dbReference>